<evidence type="ECO:0000313" key="3">
    <source>
        <dbReference type="Proteomes" id="UP000429523"/>
    </source>
</evidence>
<feature type="region of interest" description="Disordered" evidence="1">
    <location>
        <begin position="34"/>
        <end position="85"/>
    </location>
</feature>
<dbReference type="Proteomes" id="UP000429523">
    <property type="component" value="Unassembled WGS sequence"/>
</dbReference>
<protein>
    <submittedName>
        <fullName evidence="2">Uncharacterized protein</fullName>
    </submittedName>
</protein>
<dbReference type="EMBL" id="QXGF01003935">
    <property type="protein sequence ID" value="KAE8920574.1"/>
    <property type="molecule type" value="Genomic_DNA"/>
</dbReference>
<gene>
    <name evidence="2" type="ORF">PF009_g29132</name>
</gene>
<evidence type="ECO:0000313" key="2">
    <source>
        <dbReference type="EMBL" id="KAE8920574.1"/>
    </source>
</evidence>
<feature type="compositionally biased region" description="Polar residues" evidence="1">
    <location>
        <begin position="237"/>
        <end position="255"/>
    </location>
</feature>
<feature type="compositionally biased region" description="Low complexity" evidence="1">
    <location>
        <begin position="366"/>
        <end position="377"/>
    </location>
</feature>
<sequence length="495" mass="54245">MPARRVTRREAEAFLRRLEGREGADRERLVREHREYIDGTRDHDADFGDEEQREDATSAPHTPTRRPRMTVTASNSSAPRHQKKRALSTFYEMLAKTPVLRGKMPVAALNAEELAEQAAIVESELDDDRDEDYDDSAEAMPNDDAEYLEATTPPATPRSNPSPKRRKTKKAVPKQAAKATGKGKRKRTALTARSAAKRPRTESRHLSGIDSASSEASLDADFGTGSTSTSPPGTPLQLVQKTAATPTPHRTSTARSLDMESDMESSTSTPAEPPTTSAPHDVEATEDEYALNSDYEDSDAGSAEWYEEMGELLPSGGTPVDSDSEYDPGEENAEIATPPACESLVSSRAASPDAGPRFQTAANDVPPSATARRAAPAQKKQERERWNHVIDNWLELEGQDLTKLANDTKALKKMRKDGWETDPDHFPVHEEFPGLYDGAFGPTAEVLGFAESPLELFLFFLPRKFWLKVKKRVEPVLQSEAAGSDGGKVSGTDGR</sequence>
<reference evidence="2 3" key="1">
    <citation type="submission" date="2018-08" db="EMBL/GenBank/DDBJ databases">
        <title>Genomic investigation of the strawberry pathogen Phytophthora fragariae indicates pathogenicity is determined by transcriptional variation in three key races.</title>
        <authorList>
            <person name="Adams T.M."/>
            <person name="Armitage A.D."/>
            <person name="Sobczyk M.K."/>
            <person name="Bates H.J."/>
            <person name="Dunwell J.M."/>
            <person name="Nellist C.F."/>
            <person name="Harrison R.J."/>
        </authorList>
    </citation>
    <scope>NUCLEOTIDE SEQUENCE [LARGE SCALE GENOMIC DNA]</scope>
    <source>
        <strain evidence="2 3">NOV-9</strain>
    </source>
</reference>
<feature type="region of interest" description="Disordered" evidence="1">
    <location>
        <begin position="311"/>
        <end position="382"/>
    </location>
</feature>
<feature type="region of interest" description="Disordered" evidence="1">
    <location>
        <begin position="119"/>
        <end position="287"/>
    </location>
</feature>
<name>A0A6A3DFG1_9STRA</name>
<feature type="compositionally biased region" description="Basic residues" evidence="1">
    <location>
        <begin position="163"/>
        <end position="172"/>
    </location>
</feature>
<feature type="compositionally biased region" description="Acidic residues" evidence="1">
    <location>
        <begin position="322"/>
        <end position="333"/>
    </location>
</feature>
<proteinExistence type="predicted"/>
<accession>A0A6A3DFG1</accession>
<feature type="compositionally biased region" description="Low complexity" evidence="1">
    <location>
        <begin position="210"/>
        <end position="231"/>
    </location>
</feature>
<comment type="caution">
    <text evidence="2">The sequence shown here is derived from an EMBL/GenBank/DDBJ whole genome shotgun (WGS) entry which is preliminary data.</text>
</comment>
<evidence type="ECO:0000256" key="1">
    <source>
        <dbReference type="SAM" id="MobiDB-lite"/>
    </source>
</evidence>
<feature type="compositionally biased region" description="Basic and acidic residues" evidence="1">
    <location>
        <begin position="34"/>
        <end position="46"/>
    </location>
</feature>
<dbReference type="AlphaFoldDB" id="A0A6A3DFG1"/>
<feature type="compositionally biased region" description="Low complexity" evidence="1">
    <location>
        <begin position="264"/>
        <end position="279"/>
    </location>
</feature>
<organism evidence="2 3">
    <name type="scientific">Phytophthora fragariae</name>
    <dbReference type="NCBI Taxonomy" id="53985"/>
    <lineage>
        <taxon>Eukaryota</taxon>
        <taxon>Sar</taxon>
        <taxon>Stramenopiles</taxon>
        <taxon>Oomycota</taxon>
        <taxon>Peronosporomycetes</taxon>
        <taxon>Peronosporales</taxon>
        <taxon>Peronosporaceae</taxon>
        <taxon>Phytophthora</taxon>
    </lineage>
</organism>
<feature type="compositionally biased region" description="Acidic residues" evidence="1">
    <location>
        <begin position="123"/>
        <end position="147"/>
    </location>
</feature>